<gene>
    <name evidence="1" type="ORF">L490_5212</name>
</gene>
<proteinExistence type="predicted"/>
<comment type="caution">
    <text evidence="1">The sequence shown here is derived from an EMBL/GenBank/DDBJ whole genome shotgun (WGS) entry which is preliminary data.</text>
</comment>
<sequence length="41" mass="4627">MVYNNWDKITEAAKQEANRLGIEIHSFGAFGHRLDKLNAAP</sequence>
<organism evidence="1 2">
    <name type="scientific">Bordetella bronchiseptica 00-P-2796</name>
    <dbReference type="NCBI Taxonomy" id="1331199"/>
    <lineage>
        <taxon>Bacteria</taxon>
        <taxon>Pseudomonadati</taxon>
        <taxon>Pseudomonadota</taxon>
        <taxon>Betaproteobacteria</taxon>
        <taxon>Burkholderiales</taxon>
        <taxon>Alcaligenaceae</taxon>
        <taxon>Bordetella</taxon>
    </lineage>
</organism>
<evidence type="ECO:0000313" key="1">
    <source>
        <dbReference type="EMBL" id="KCV36346.1"/>
    </source>
</evidence>
<dbReference type="Proteomes" id="UP000025756">
    <property type="component" value="Unassembled WGS sequence"/>
</dbReference>
<keyword evidence="2" id="KW-1185">Reference proteome</keyword>
<evidence type="ECO:0000313" key="2">
    <source>
        <dbReference type="Proteomes" id="UP000025756"/>
    </source>
</evidence>
<accession>A0ABR4RHQ9</accession>
<dbReference type="EMBL" id="JGWH01000062">
    <property type="protein sequence ID" value="KCV36346.1"/>
    <property type="molecule type" value="Genomic_DNA"/>
</dbReference>
<name>A0ABR4RHQ9_BORBO</name>
<protein>
    <submittedName>
        <fullName evidence="1">Uncharacterized protein</fullName>
    </submittedName>
</protein>
<reference evidence="1 2" key="1">
    <citation type="submission" date="2014-03" db="EMBL/GenBank/DDBJ databases">
        <title>Genome sequence of Bordetella bronchiseptica.</title>
        <authorList>
            <person name="Harvill E."/>
            <person name="Goodfield L.L."/>
            <person name="Ivanov Y.V."/>
            <person name="Meyer J.A."/>
            <person name="Muse S.J."/>
            <person name="Jacobs N."/>
            <person name="Bendor L."/>
            <person name="Smallridge W.E."/>
            <person name="Brinkac L.M."/>
            <person name="Sanka R."/>
            <person name="Kim M."/>
            <person name="Losada L."/>
        </authorList>
    </citation>
    <scope>NUCLEOTIDE SEQUENCE [LARGE SCALE GENOMIC DNA]</scope>
    <source>
        <strain evidence="1 2">00-P-2796</strain>
    </source>
</reference>